<proteinExistence type="predicted"/>
<gene>
    <name evidence="1" type="ORF">BofuT4_P052000.1</name>
</gene>
<organism evidence="1 2">
    <name type="scientific">Botryotinia fuckeliana (strain T4)</name>
    <name type="common">Noble rot fungus</name>
    <name type="synonym">Botrytis cinerea</name>
    <dbReference type="NCBI Taxonomy" id="999810"/>
    <lineage>
        <taxon>Eukaryota</taxon>
        <taxon>Fungi</taxon>
        <taxon>Dikarya</taxon>
        <taxon>Ascomycota</taxon>
        <taxon>Pezizomycotina</taxon>
        <taxon>Leotiomycetes</taxon>
        <taxon>Helotiales</taxon>
        <taxon>Sclerotiniaceae</taxon>
        <taxon>Botrytis</taxon>
    </lineage>
</organism>
<accession>G2XWI1</accession>
<protein>
    <submittedName>
        <fullName evidence="1">Uncharacterized protein</fullName>
    </submittedName>
</protein>
<evidence type="ECO:0000313" key="1">
    <source>
        <dbReference type="EMBL" id="CCD44851.1"/>
    </source>
</evidence>
<dbReference type="HOGENOM" id="CLU_2196527_0_0_1"/>
<sequence length="108" mass="12599">MDGTFRQSDNDTIHAPKQDIPMTIEVPREEWVLTWNSKLFNGYLRLRIPNQTSNSISFCGTANTSYKRENFSTRFSDVYAFASVFGVLDIRVEVEHCDDSRRRNRHGH</sequence>
<dbReference type="InParanoid" id="G2XWI1"/>
<name>G2XWI1_BOTF4</name>
<dbReference type="AlphaFoldDB" id="G2XWI1"/>
<dbReference type="Proteomes" id="UP000008177">
    <property type="component" value="Unplaced contigs"/>
</dbReference>
<dbReference type="EMBL" id="FQ790272">
    <property type="protein sequence ID" value="CCD44851.1"/>
    <property type="molecule type" value="Genomic_DNA"/>
</dbReference>
<evidence type="ECO:0000313" key="2">
    <source>
        <dbReference type="Proteomes" id="UP000008177"/>
    </source>
</evidence>
<reference evidence="2" key="1">
    <citation type="journal article" date="2011" name="PLoS Genet.">
        <title>Genomic analysis of the necrotrophic fungal pathogens Sclerotinia sclerotiorum and Botrytis cinerea.</title>
        <authorList>
            <person name="Amselem J."/>
            <person name="Cuomo C.A."/>
            <person name="van Kan J.A."/>
            <person name="Viaud M."/>
            <person name="Benito E.P."/>
            <person name="Couloux A."/>
            <person name="Coutinho P.M."/>
            <person name="de Vries R.P."/>
            <person name="Dyer P.S."/>
            <person name="Fillinger S."/>
            <person name="Fournier E."/>
            <person name="Gout L."/>
            <person name="Hahn M."/>
            <person name="Kohn L."/>
            <person name="Lapalu N."/>
            <person name="Plummer K.M."/>
            <person name="Pradier J.M."/>
            <person name="Quevillon E."/>
            <person name="Sharon A."/>
            <person name="Simon A."/>
            <person name="ten Have A."/>
            <person name="Tudzynski B."/>
            <person name="Tudzynski P."/>
            <person name="Wincker P."/>
            <person name="Andrew M."/>
            <person name="Anthouard V."/>
            <person name="Beever R.E."/>
            <person name="Beffa R."/>
            <person name="Benoit I."/>
            <person name="Bouzid O."/>
            <person name="Brault B."/>
            <person name="Chen Z."/>
            <person name="Choquer M."/>
            <person name="Collemare J."/>
            <person name="Cotton P."/>
            <person name="Danchin E.G."/>
            <person name="Da Silva C."/>
            <person name="Gautier A."/>
            <person name="Giraud C."/>
            <person name="Giraud T."/>
            <person name="Gonzalez C."/>
            <person name="Grossetete S."/>
            <person name="Guldener U."/>
            <person name="Henrissat B."/>
            <person name="Howlett B.J."/>
            <person name="Kodira C."/>
            <person name="Kretschmer M."/>
            <person name="Lappartient A."/>
            <person name="Leroch M."/>
            <person name="Levis C."/>
            <person name="Mauceli E."/>
            <person name="Neuveglise C."/>
            <person name="Oeser B."/>
            <person name="Pearson M."/>
            <person name="Poulain J."/>
            <person name="Poussereau N."/>
            <person name="Quesneville H."/>
            <person name="Rascle C."/>
            <person name="Schumacher J."/>
            <person name="Segurens B."/>
            <person name="Sexton A."/>
            <person name="Silva E."/>
            <person name="Sirven C."/>
            <person name="Soanes D.M."/>
            <person name="Talbot N.J."/>
            <person name="Templeton M."/>
            <person name="Yandava C."/>
            <person name="Yarden O."/>
            <person name="Zeng Q."/>
            <person name="Rollins J.A."/>
            <person name="Lebrun M.H."/>
            <person name="Dickman M."/>
        </authorList>
    </citation>
    <scope>NUCLEOTIDE SEQUENCE [LARGE SCALE GENOMIC DNA]</scope>
    <source>
        <strain evidence="2">T4</strain>
    </source>
</reference>